<feature type="region of interest" description="Disordered" evidence="2">
    <location>
        <begin position="288"/>
        <end position="478"/>
    </location>
</feature>
<protein>
    <submittedName>
        <fullName evidence="3">Coiled-coil domain-containing protein 170</fullName>
    </submittedName>
</protein>
<name>A0A0L7RE45_9HYME</name>
<dbReference type="PANTHER" id="PTHR18863:SF6">
    <property type="entry name" value="COILED-COIL DOMAIN-CONTAINING PROTEIN 170"/>
    <property type="match status" value="1"/>
</dbReference>
<evidence type="ECO:0000256" key="1">
    <source>
        <dbReference type="SAM" id="Coils"/>
    </source>
</evidence>
<organism evidence="3 4">
    <name type="scientific">Habropoda laboriosa</name>
    <dbReference type="NCBI Taxonomy" id="597456"/>
    <lineage>
        <taxon>Eukaryota</taxon>
        <taxon>Metazoa</taxon>
        <taxon>Ecdysozoa</taxon>
        <taxon>Arthropoda</taxon>
        <taxon>Hexapoda</taxon>
        <taxon>Insecta</taxon>
        <taxon>Pterygota</taxon>
        <taxon>Neoptera</taxon>
        <taxon>Endopterygota</taxon>
        <taxon>Hymenoptera</taxon>
        <taxon>Apocrita</taxon>
        <taxon>Aculeata</taxon>
        <taxon>Apoidea</taxon>
        <taxon>Anthophila</taxon>
        <taxon>Apidae</taxon>
        <taxon>Habropoda</taxon>
    </lineage>
</organism>
<feature type="compositionally biased region" description="Low complexity" evidence="2">
    <location>
        <begin position="291"/>
        <end position="446"/>
    </location>
</feature>
<sequence length="628" mass="69166">MKSLLQSERDEANLRARKLSKQTDRLQVQLSEEKSRNRELGAQLTEAADYKIAALERSRKIEELQKRLVESEMLRTRCNRKLTVLKEQMRATSETAEQERSINDHSVQLLRDELKQLKQNLSQVIKRESQLQSFRLSVVKLLSEPICSPDYEIISRLQKMVAAHRDFTMLSRRYDEPLETSPARCASVHPMHGDARSPGSRYTRYEDSGFADPPDLRDVEDEFAKRPVRSSLLPLQIENDQYPKRWNMCVSELSGVSELSRLTASAIGSGSGSALLMEMNATIRITATVKTTSTTTESPETTSTTTESPETTSTTTESPETTSTTTESPETTSTTTESPETTSTTTESPETTSTTTESPETTSTTTESPETTSTTTESPETTSTTTESPETTSTTTESPETTSTTTESPETTSTTTESPETTSTTTESPETTSTTTVPPETTSTTTGAQLLAVNPINNRQQRNSIESKDENSTQLGCTDNENYCDQKSGCKLCKEDGCNAATSNVVFTSTIASLVVSGPAFHTMCLSSDHTRLAGLSFDNPKAANDLWQHIERLVSCPENISLSVPGKKKKKKPVQKKVVLPAKSNISQPCQFQHVTSVDAADRSRYFSLQTLVPPLNELENSLEANF</sequence>
<gene>
    <name evidence="3" type="ORF">WH47_09553</name>
</gene>
<dbReference type="OrthoDB" id="5832575at2759"/>
<keyword evidence="1" id="KW-0175">Coiled coil</keyword>
<dbReference type="AlphaFoldDB" id="A0A0L7RE45"/>
<dbReference type="Proteomes" id="UP000053825">
    <property type="component" value="Unassembled WGS sequence"/>
</dbReference>
<dbReference type="STRING" id="597456.A0A0L7RE45"/>
<keyword evidence="4" id="KW-1185">Reference proteome</keyword>
<feature type="coiled-coil region" evidence="1">
    <location>
        <begin position="61"/>
        <end position="131"/>
    </location>
</feature>
<reference evidence="3 4" key="1">
    <citation type="submission" date="2015-07" db="EMBL/GenBank/DDBJ databases">
        <title>The genome of Habropoda laboriosa.</title>
        <authorList>
            <person name="Pan H."/>
            <person name="Kapheim K."/>
        </authorList>
    </citation>
    <scope>NUCLEOTIDE SEQUENCE [LARGE SCALE GENOMIC DNA]</scope>
    <source>
        <strain evidence="3">0110345459</strain>
    </source>
</reference>
<dbReference type="InterPro" id="IPR039139">
    <property type="entry name" value="CCDC170-like"/>
</dbReference>
<dbReference type="EMBL" id="KQ414613">
    <property type="protein sequence ID" value="KOC68996.1"/>
    <property type="molecule type" value="Genomic_DNA"/>
</dbReference>
<evidence type="ECO:0000256" key="2">
    <source>
        <dbReference type="SAM" id="MobiDB-lite"/>
    </source>
</evidence>
<evidence type="ECO:0000313" key="3">
    <source>
        <dbReference type="EMBL" id="KOC68996.1"/>
    </source>
</evidence>
<feature type="coiled-coil region" evidence="1">
    <location>
        <begin position="2"/>
        <end position="36"/>
    </location>
</feature>
<accession>A0A0L7RE45</accession>
<dbReference type="PANTHER" id="PTHR18863">
    <property type="entry name" value="TSEC-2-RELATED"/>
    <property type="match status" value="1"/>
</dbReference>
<evidence type="ECO:0000313" key="4">
    <source>
        <dbReference type="Proteomes" id="UP000053825"/>
    </source>
</evidence>
<proteinExistence type="predicted"/>
<feature type="compositionally biased region" description="Polar residues" evidence="2">
    <location>
        <begin position="455"/>
        <end position="464"/>
    </location>
</feature>